<evidence type="ECO:0000313" key="2">
    <source>
        <dbReference type="Proteomes" id="UP000001055"/>
    </source>
</evidence>
<dbReference type="Proteomes" id="UP000001055">
    <property type="component" value="Unassembled WGS sequence"/>
</dbReference>
<dbReference type="GeneID" id="5979155"/>
<name>Q0U8A1_PHANO</name>
<organism evidence="1 2">
    <name type="scientific">Phaeosphaeria nodorum (strain SN15 / ATCC MYA-4574 / FGSC 10173)</name>
    <name type="common">Glume blotch fungus</name>
    <name type="synonym">Parastagonospora nodorum</name>
    <dbReference type="NCBI Taxonomy" id="321614"/>
    <lineage>
        <taxon>Eukaryota</taxon>
        <taxon>Fungi</taxon>
        <taxon>Dikarya</taxon>
        <taxon>Ascomycota</taxon>
        <taxon>Pezizomycotina</taxon>
        <taxon>Dothideomycetes</taxon>
        <taxon>Pleosporomycetidae</taxon>
        <taxon>Pleosporales</taxon>
        <taxon>Pleosporineae</taxon>
        <taxon>Phaeosphaeriaceae</taxon>
        <taxon>Parastagonospora</taxon>
    </lineage>
</organism>
<evidence type="ECO:0000313" key="1">
    <source>
        <dbReference type="EMBL" id="EAT80425.1"/>
    </source>
</evidence>
<dbReference type="AlphaFoldDB" id="Q0U8A1"/>
<reference evidence="2" key="1">
    <citation type="journal article" date="2007" name="Plant Cell">
        <title>Dothideomycete-plant interactions illuminated by genome sequencing and EST analysis of the wheat pathogen Stagonospora nodorum.</title>
        <authorList>
            <person name="Hane J.K."/>
            <person name="Lowe R.G."/>
            <person name="Solomon P.S."/>
            <person name="Tan K.C."/>
            <person name="Schoch C.L."/>
            <person name="Spatafora J.W."/>
            <person name="Crous P.W."/>
            <person name="Kodira C."/>
            <person name="Birren B.W."/>
            <person name="Galagan J.E."/>
            <person name="Torriani S.F."/>
            <person name="McDonald B.A."/>
            <person name="Oliver R.P."/>
        </authorList>
    </citation>
    <scope>NUCLEOTIDE SEQUENCE [LARGE SCALE GENOMIC DNA]</scope>
    <source>
        <strain evidence="2">SN15 / ATCC MYA-4574 / FGSC 10173</strain>
    </source>
</reference>
<sequence length="102" mass="11433">MHFPFVPEGPGLSAVILWEYNICILYIDEPSGARQGGIYVNVHHFLGLWHVPTGPIDKASAENSANHLLIPYSQEPLPDGFTPVERFWLGSPISVRYWGTML</sequence>
<dbReference type="EMBL" id="CH445345">
    <property type="protein sequence ID" value="EAT80425.1"/>
    <property type="molecule type" value="Genomic_DNA"/>
</dbReference>
<gene>
    <name evidence="1" type="ORF">SNOG_12013</name>
</gene>
<accession>Q0U8A1</accession>
<dbReference type="InParanoid" id="Q0U8A1"/>
<dbReference type="RefSeq" id="XP_001802245.1">
    <property type="nucleotide sequence ID" value="XM_001802193.1"/>
</dbReference>
<proteinExistence type="predicted"/>
<dbReference type="KEGG" id="pno:SNOG_12013"/>
<protein>
    <submittedName>
        <fullName evidence="1">Uncharacterized protein</fullName>
    </submittedName>
</protein>